<dbReference type="SMART" id="SM00389">
    <property type="entry name" value="HOX"/>
    <property type="match status" value="1"/>
</dbReference>
<dbReference type="PROSITE" id="PS00027">
    <property type="entry name" value="HOMEOBOX_1"/>
    <property type="match status" value="1"/>
</dbReference>
<evidence type="ECO:0000313" key="10">
    <source>
        <dbReference type="Proteomes" id="UP000242146"/>
    </source>
</evidence>
<dbReference type="STRING" id="101127.A0A1X2GWD3"/>
<evidence type="ECO:0000256" key="7">
    <source>
        <dbReference type="SAM" id="MobiDB-lite"/>
    </source>
</evidence>
<evidence type="ECO:0000256" key="3">
    <source>
        <dbReference type="ARBA" id="ARBA00023155"/>
    </source>
</evidence>
<sequence>MATTTEPLPNDKDQNNDTNATNNGARKRTRATPEQLAVLEDTFAANVSPNSKLRKQLSERLQMSERSIQIWFQNRRAKVKHMQKRAQMQMQQASIRAQLYHYHQQQYGMQPPPPPPYGTPPIMPLPPQSASPSTPPPPSATAMYPQPPRVPLPRHSIDSPMATPPALTTSSSTSSISSASSLDSLANNIPNSSSLAYPLQDMVNFPDYLQGPLSPSPSPHPECPASMSSIPALVPVPDAGPTAMLATPSQASMPGLLPTDDILSSDSLIATPVSIMDHPMTVRPQDIWPHHGMRSQSVSMATIHSTPGSSEPSHHHFDRALSDPPVATIDPSNLLMNPSSQPLPTPSQDNTTSHDTHPPTPTPSSHPEYDVYLNCTTLTIGTWHRLKLRASDLVCVLNGKNFEWHIEDAGCHFKMEIPLSSVASIEYMEDANGLADVHFDISESPSFYMETTNEKTKTHAWIQCSDFTEGKQASRFFRHTLKGVAHQIKQDLMILMDKYPDTHRLIRFLDQAYYPSPSASAYYPADSSNLMLPSSYMSMANANPYWNSVCQVPPQPTMLMTGAPSYPV</sequence>
<accession>A0A1X2GWD3</accession>
<evidence type="ECO:0000313" key="9">
    <source>
        <dbReference type="EMBL" id="ORX62361.1"/>
    </source>
</evidence>
<keyword evidence="2 5" id="KW-0238">DNA-binding</keyword>
<comment type="caution">
    <text evidence="9">The sequence shown here is derived from an EMBL/GenBank/DDBJ whole genome shotgun (WGS) entry which is preliminary data.</text>
</comment>
<feature type="domain" description="Homeobox" evidence="8">
    <location>
        <begin position="22"/>
        <end position="82"/>
    </location>
</feature>
<reference evidence="9 10" key="1">
    <citation type="submission" date="2016-07" db="EMBL/GenBank/DDBJ databases">
        <title>Pervasive Adenine N6-methylation of Active Genes in Fungi.</title>
        <authorList>
            <consortium name="DOE Joint Genome Institute"/>
            <person name="Mondo S.J."/>
            <person name="Dannebaum R.O."/>
            <person name="Kuo R.C."/>
            <person name="Labutti K."/>
            <person name="Haridas S."/>
            <person name="Kuo A."/>
            <person name="Salamov A."/>
            <person name="Ahrendt S.R."/>
            <person name="Lipzen A."/>
            <person name="Sullivan W."/>
            <person name="Andreopoulos W.B."/>
            <person name="Clum A."/>
            <person name="Lindquist E."/>
            <person name="Daum C."/>
            <person name="Ramamoorthy G.K."/>
            <person name="Gryganskyi A."/>
            <person name="Culley D."/>
            <person name="Magnuson J.K."/>
            <person name="James T.Y."/>
            <person name="O'Malley M.A."/>
            <person name="Stajich J.E."/>
            <person name="Spatafora J.W."/>
            <person name="Visel A."/>
            <person name="Grigoriev I.V."/>
        </authorList>
    </citation>
    <scope>NUCLEOTIDE SEQUENCE [LARGE SCALE GENOMIC DNA]</scope>
    <source>
        <strain evidence="9 10">NRRL 3301</strain>
    </source>
</reference>
<dbReference type="Pfam" id="PF00046">
    <property type="entry name" value="Homeodomain"/>
    <property type="match status" value="1"/>
</dbReference>
<feature type="compositionally biased region" description="Polar residues" evidence="7">
    <location>
        <begin position="298"/>
        <end position="311"/>
    </location>
</feature>
<dbReference type="InterPro" id="IPR001356">
    <property type="entry name" value="HD"/>
</dbReference>
<dbReference type="Proteomes" id="UP000242146">
    <property type="component" value="Unassembled WGS sequence"/>
</dbReference>
<keyword evidence="4 5" id="KW-0539">Nucleus</keyword>
<keyword evidence="10" id="KW-1185">Reference proteome</keyword>
<name>A0A1X2GWD3_9FUNG</name>
<evidence type="ECO:0000256" key="5">
    <source>
        <dbReference type="PROSITE-ProRule" id="PRU00108"/>
    </source>
</evidence>
<feature type="region of interest" description="Disordered" evidence="7">
    <location>
        <begin position="106"/>
        <end position="182"/>
    </location>
</feature>
<dbReference type="GO" id="GO:0000977">
    <property type="term" value="F:RNA polymerase II transcription regulatory region sequence-specific DNA binding"/>
    <property type="evidence" value="ECO:0007669"/>
    <property type="project" value="TreeGrafter"/>
</dbReference>
<dbReference type="InterPro" id="IPR051306">
    <property type="entry name" value="Homeobox_regulator"/>
</dbReference>
<feature type="compositionally biased region" description="Pro residues" evidence="7">
    <location>
        <begin position="110"/>
        <end position="151"/>
    </location>
</feature>
<dbReference type="OrthoDB" id="6159439at2759"/>
<dbReference type="Gene3D" id="1.10.10.60">
    <property type="entry name" value="Homeodomain-like"/>
    <property type="match status" value="1"/>
</dbReference>
<organism evidence="9 10">
    <name type="scientific">Hesseltinella vesiculosa</name>
    <dbReference type="NCBI Taxonomy" id="101127"/>
    <lineage>
        <taxon>Eukaryota</taxon>
        <taxon>Fungi</taxon>
        <taxon>Fungi incertae sedis</taxon>
        <taxon>Mucoromycota</taxon>
        <taxon>Mucoromycotina</taxon>
        <taxon>Mucoromycetes</taxon>
        <taxon>Mucorales</taxon>
        <taxon>Cunninghamellaceae</taxon>
        <taxon>Hesseltinella</taxon>
    </lineage>
</organism>
<feature type="region of interest" description="Disordered" evidence="7">
    <location>
        <begin position="1"/>
        <end position="33"/>
    </location>
</feature>
<dbReference type="PROSITE" id="PS50071">
    <property type="entry name" value="HOMEOBOX_2"/>
    <property type="match status" value="1"/>
</dbReference>
<evidence type="ECO:0000256" key="6">
    <source>
        <dbReference type="RuleBase" id="RU000682"/>
    </source>
</evidence>
<dbReference type="GO" id="GO:0000981">
    <property type="term" value="F:DNA-binding transcription factor activity, RNA polymerase II-specific"/>
    <property type="evidence" value="ECO:0007669"/>
    <property type="project" value="InterPro"/>
</dbReference>
<feature type="compositionally biased region" description="Low complexity" evidence="7">
    <location>
        <begin position="159"/>
        <end position="182"/>
    </location>
</feature>
<evidence type="ECO:0000259" key="8">
    <source>
        <dbReference type="PROSITE" id="PS50071"/>
    </source>
</evidence>
<dbReference type="PANTHER" id="PTHR46123:SF4">
    <property type="entry name" value="MIX-TYPE HOMEOBOX GENE 1-RELATED"/>
    <property type="match status" value="1"/>
</dbReference>
<protein>
    <submittedName>
        <fullName evidence="9">Homeobox-domain-containing protein</fullName>
    </submittedName>
</protein>
<feature type="region of interest" description="Disordered" evidence="7">
    <location>
        <begin position="298"/>
        <end position="368"/>
    </location>
</feature>
<dbReference type="SUPFAM" id="SSF46689">
    <property type="entry name" value="Homeodomain-like"/>
    <property type="match status" value="1"/>
</dbReference>
<dbReference type="InterPro" id="IPR017970">
    <property type="entry name" value="Homeobox_CS"/>
</dbReference>
<dbReference type="PANTHER" id="PTHR46123">
    <property type="entry name" value="MIX-TYPE HOMEOBOX GENE 1-RELATED"/>
    <property type="match status" value="1"/>
</dbReference>
<dbReference type="GO" id="GO:0005634">
    <property type="term" value="C:nucleus"/>
    <property type="evidence" value="ECO:0007669"/>
    <property type="project" value="UniProtKB-SubCell"/>
</dbReference>
<comment type="subcellular location">
    <subcellularLocation>
        <location evidence="1 5 6">Nucleus</location>
    </subcellularLocation>
</comment>
<feature type="compositionally biased region" description="Polar residues" evidence="7">
    <location>
        <begin position="330"/>
        <end position="350"/>
    </location>
</feature>
<dbReference type="InterPro" id="IPR009057">
    <property type="entry name" value="Homeodomain-like_sf"/>
</dbReference>
<dbReference type="CDD" id="cd00086">
    <property type="entry name" value="homeodomain"/>
    <property type="match status" value="1"/>
</dbReference>
<proteinExistence type="predicted"/>
<dbReference type="AlphaFoldDB" id="A0A1X2GWD3"/>
<evidence type="ECO:0000256" key="2">
    <source>
        <dbReference type="ARBA" id="ARBA00023125"/>
    </source>
</evidence>
<dbReference type="EMBL" id="MCGT01000002">
    <property type="protein sequence ID" value="ORX62361.1"/>
    <property type="molecule type" value="Genomic_DNA"/>
</dbReference>
<feature type="compositionally biased region" description="Basic and acidic residues" evidence="7">
    <location>
        <begin position="312"/>
        <end position="321"/>
    </location>
</feature>
<gene>
    <name evidence="9" type="ORF">DM01DRAFT_1380140</name>
</gene>
<dbReference type="Pfam" id="PF24818">
    <property type="entry name" value="PH_TRF2_HOY1"/>
    <property type="match status" value="1"/>
</dbReference>
<dbReference type="InterPro" id="IPR057939">
    <property type="entry name" value="TRF2_HOY1_PH"/>
</dbReference>
<evidence type="ECO:0000256" key="4">
    <source>
        <dbReference type="ARBA" id="ARBA00023242"/>
    </source>
</evidence>
<keyword evidence="3 5" id="KW-0371">Homeobox</keyword>
<feature type="DNA-binding region" description="Homeobox" evidence="5">
    <location>
        <begin position="24"/>
        <end position="83"/>
    </location>
</feature>
<evidence type="ECO:0000256" key="1">
    <source>
        <dbReference type="ARBA" id="ARBA00004123"/>
    </source>
</evidence>